<dbReference type="RefSeq" id="WP_145202038.1">
    <property type="nucleotide sequence ID" value="NZ_CP036434.1"/>
</dbReference>
<reference evidence="2 3" key="1">
    <citation type="submission" date="2019-02" db="EMBL/GenBank/DDBJ databases">
        <title>Deep-cultivation of Planctomycetes and their phenomic and genomic characterization uncovers novel biology.</title>
        <authorList>
            <person name="Wiegand S."/>
            <person name="Jogler M."/>
            <person name="Boedeker C."/>
            <person name="Pinto D."/>
            <person name="Vollmers J."/>
            <person name="Rivas-Marin E."/>
            <person name="Kohn T."/>
            <person name="Peeters S.H."/>
            <person name="Heuer A."/>
            <person name="Rast P."/>
            <person name="Oberbeckmann S."/>
            <person name="Bunk B."/>
            <person name="Jeske O."/>
            <person name="Meyerdierks A."/>
            <person name="Storesund J.E."/>
            <person name="Kallscheuer N."/>
            <person name="Luecker S."/>
            <person name="Lage O.M."/>
            <person name="Pohl T."/>
            <person name="Merkel B.J."/>
            <person name="Hornburger P."/>
            <person name="Mueller R.-W."/>
            <person name="Bruemmer F."/>
            <person name="Labrenz M."/>
            <person name="Spormann A.M."/>
            <person name="Op den Camp H."/>
            <person name="Overmann J."/>
            <person name="Amann R."/>
            <person name="Jetten M.S.M."/>
            <person name="Mascher T."/>
            <person name="Medema M.H."/>
            <person name="Devos D.P."/>
            <person name="Kaster A.-K."/>
            <person name="Ovreas L."/>
            <person name="Rohde M."/>
            <person name="Galperin M.Y."/>
            <person name="Jogler C."/>
        </authorList>
    </citation>
    <scope>NUCLEOTIDE SEQUENCE [LARGE SCALE GENOMIC DNA]</scope>
    <source>
        <strain evidence="2 3">Poly30</strain>
    </source>
</reference>
<dbReference type="EMBL" id="CP036434">
    <property type="protein sequence ID" value="QDV08781.1"/>
    <property type="molecule type" value="Genomic_DNA"/>
</dbReference>
<sequence>MNDLGFHIGLFLFSTLVIVAVSCMFTEADDQKALRLFPRRYLTFVLVSTVVVVVMLAVEHTFASVS</sequence>
<evidence type="ECO:0000256" key="1">
    <source>
        <dbReference type="SAM" id="Phobius"/>
    </source>
</evidence>
<name>A0A518EXI5_9BACT</name>
<evidence type="ECO:0000313" key="2">
    <source>
        <dbReference type="EMBL" id="QDV08781.1"/>
    </source>
</evidence>
<keyword evidence="3" id="KW-1185">Reference proteome</keyword>
<proteinExistence type="predicted"/>
<accession>A0A518EXI5</accession>
<organism evidence="2 3">
    <name type="scientific">Saltatorellus ferox</name>
    <dbReference type="NCBI Taxonomy" id="2528018"/>
    <lineage>
        <taxon>Bacteria</taxon>
        <taxon>Pseudomonadati</taxon>
        <taxon>Planctomycetota</taxon>
        <taxon>Planctomycetia</taxon>
        <taxon>Planctomycetia incertae sedis</taxon>
        <taxon>Saltatorellus</taxon>
    </lineage>
</organism>
<protein>
    <submittedName>
        <fullName evidence="2">Uncharacterized protein</fullName>
    </submittedName>
</protein>
<gene>
    <name evidence="2" type="ORF">Poly30_43360</name>
</gene>
<dbReference type="Proteomes" id="UP000320390">
    <property type="component" value="Chromosome"/>
</dbReference>
<dbReference type="AlphaFoldDB" id="A0A518EXI5"/>
<evidence type="ECO:0000313" key="3">
    <source>
        <dbReference type="Proteomes" id="UP000320390"/>
    </source>
</evidence>
<keyword evidence="1" id="KW-0472">Membrane</keyword>
<keyword evidence="1" id="KW-0812">Transmembrane</keyword>
<feature type="transmembrane region" description="Helical" evidence="1">
    <location>
        <begin position="6"/>
        <end position="28"/>
    </location>
</feature>
<keyword evidence="1" id="KW-1133">Transmembrane helix</keyword>
<feature type="transmembrane region" description="Helical" evidence="1">
    <location>
        <begin position="40"/>
        <end position="58"/>
    </location>
</feature>